<comment type="similarity">
    <text evidence="1">Belongs to the UDP-glycosyltransferase family.</text>
</comment>
<dbReference type="SUPFAM" id="SSF53756">
    <property type="entry name" value="UDP-Glycosyltransferase/glycogen phosphorylase"/>
    <property type="match status" value="1"/>
</dbReference>
<reference evidence="3" key="1">
    <citation type="submission" date="2022-07" db="EMBL/GenBank/DDBJ databases">
        <authorList>
            <person name="Macas J."/>
            <person name="Novak P."/>
            <person name="Neumann P."/>
        </authorList>
    </citation>
    <scope>NUCLEOTIDE SEQUENCE</scope>
</reference>
<dbReference type="GO" id="GO:0080044">
    <property type="term" value="F:quercetin 7-O-glucosyltransferase activity"/>
    <property type="evidence" value="ECO:0007669"/>
    <property type="project" value="TreeGrafter"/>
</dbReference>
<dbReference type="GO" id="GO:0080043">
    <property type="term" value="F:quercetin 3-O-glucosyltransferase activity"/>
    <property type="evidence" value="ECO:0007669"/>
    <property type="project" value="TreeGrafter"/>
</dbReference>
<protein>
    <recommendedName>
        <fullName evidence="5">UDP-glucose iridoid glucosyltransferase-like</fullName>
    </recommendedName>
</protein>
<dbReference type="EMBL" id="CAMAPF010000958">
    <property type="protein sequence ID" value="CAH9130182.1"/>
    <property type="molecule type" value="Genomic_DNA"/>
</dbReference>
<evidence type="ECO:0008006" key="5">
    <source>
        <dbReference type="Google" id="ProtNLM"/>
    </source>
</evidence>
<dbReference type="Pfam" id="PF00201">
    <property type="entry name" value="UDPGT"/>
    <property type="match status" value="1"/>
</dbReference>
<dbReference type="CDD" id="cd03784">
    <property type="entry name" value="GT1_Gtf-like"/>
    <property type="match status" value="1"/>
</dbReference>
<proteinExistence type="inferred from homology"/>
<name>A0AAV0F3S7_9ASTE</name>
<keyword evidence="2" id="KW-0808">Transferase</keyword>
<dbReference type="Proteomes" id="UP001152523">
    <property type="component" value="Unassembled WGS sequence"/>
</dbReference>
<dbReference type="PANTHER" id="PTHR11926">
    <property type="entry name" value="GLUCOSYL/GLUCURONOSYL TRANSFERASES"/>
    <property type="match status" value="1"/>
</dbReference>
<dbReference type="FunFam" id="3.40.50.2000:FF:000120">
    <property type="entry name" value="UDP-glycosyltransferase 76C1"/>
    <property type="match status" value="1"/>
</dbReference>
<evidence type="ECO:0000313" key="4">
    <source>
        <dbReference type="Proteomes" id="UP001152523"/>
    </source>
</evidence>
<sequence length="479" mass="53628">MTSSSNPGQEKEMEIMEGGAEMRQQACVVMVPSPFQGHVTPMLQLGHILHSKGFSIIIAHAQYKAPDPSNHPDFSFHSLADGLDASNSITGGRGLEMIYAMNENCRVPLQEYLEEKGDVVSCIIYDNIMFFVDKVAELLNLPSLVLRPFSAAYLHVLLHCLENADTIFPLPDDTESGLQDPIPGLYPVRYQDLSKFMQLEEIRRFMLTTTNIRSSMAIIWNTVEDLEQTWLSRLQQGYKVPIFPLGPFHMIAPTSTTSLIEEDESCLAWLDKQAPQSILFVSTCGSIALINESDVEEIAWGLVKSNQPFLWAVRPGSIDSSQGKERFLEDFEKRSGNRGLVVKWAPQKKVLAHGSVGGFWSHCGWNSTLESLGEGVPMICRPHFADQLVNARFLVHEWKVGLDLEKVERGIIAETIRRLMVGDERKELKKNAMKVKKKFDDCFERDGGSSFRALDELTDFIASLSLPNFVSEVRAGGDS</sequence>
<evidence type="ECO:0000256" key="1">
    <source>
        <dbReference type="ARBA" id="ARBA00009995"/>
    </source>
</evidence>
<dbReference type="AlphaFoldDB" id="A0AAV0F3S7"/>
<evidence type="ECO:0000256" key="2">
    <source>
        <dbReference type="ARBA" id="ARBA00022679"/>
    </source>
</evidence>
<dbReference type="InterPro" id="IPR002213">
    <property type="entry name" value="UDP_glucos_trans"/>
</dbReference>
<organism evidence="3 4">
    <name type="scientific">Cuscuta epithymum</name>
    <dbReference type="NCBI Taxonomy" id="186058"/>
    <lineage>
        <taxon>Eukaryota</taxon>
        <taxon>Viridiplantae</taxon>
        <taxon>Streptophyta</taxon>
        <taxon>Embryophyta</taxon>
        <taxon>Tracheophyta</taxon>
        <taxon>Spermatophyta</taxon>
        <taxon>Magnoliopsida</taxon>
        <taxon>eudicotyledons</taxon>
        <taxon>Gunneridae</taxon>
        <taxon>Pentapetalae</taxon>
        <taxon>asterids</taxon>
        <taxon>lamiids</taxon>
        <taxon>Solanales</taxon>
        <taxon>Convolvulaceae</taxon>
        <taxon>Cuscuteae</taxon>
        <taxon>Cuscuta</taxon>
        <taxon>Cuscuta subgen. Cuscuta</taxon>
    </lineage>
</organism>
<keyword evidence="4" id="KW-1185">Reference proteome</keyword>
<dbReference type="Gene3D" id="3.40.50.2000">
    <property type="entry name" value="Glycogen Phosphorylase B"/>
    <property type="match status" value="2"/>
</dbReference>
<comment type="caution">
    <text evidence="3">The sequence shown here is derived from an EMBL/GenBank/DDBJ whole genome shotgun (WGS) entry which is preliminary data.</text>
</comment>
<dbReference type="FunFam" id="3.40.50.2000:FF:000040">
    <property type="entry name" value="UDP-glycosyltransferase 76C1"/>
    <property type="match status" value="1"/>
</dbReference>
<dbReference type="PANTHER" id="PTHR11926:SF1374">
    <property type="entry name" value="UDP-GLYCOSYLTRANSFERASE 76F1-RELATED"/>
    <property type="match status" value="1"/>
</dbReference>
<gene>
    <name evidence="3" type="ORF">CEPIT_LOCUS30434</name>
</gene>
<accession>A0AAV0F3S7</accession>
<evidence type="ECO:0000313" key="3">
    <source>
        <dbReference type="EMBL" id="CAH9130182.1"/>
    </source>
</evidence>